<evidence type="ECO:0000256" key="9">
    <source>
        <dbReference type="SAM" id="MobiDB-lite"/>
    </source>
</evidence>
<keyword evidence="6 8" id="KW-0496">Mitochondrion</keyword>
<accession>A0AAD5WMM9</accession>
<protein>
    <recommendedName>
        <fullName evidence="8">ATPase synthesis protein 25</fullName>
    </recommendedName>
</protein>
<name>A0AAD5WMM9_9PEZI</name>
<dbReference type="GO" id="GO:0140053">
    <property type="term" value="P:mitochondrial gene expression"/>
    <property type="evidence" value="ECO:0007669"/>
    <property type="project" value="UniProtKB-UniRule"/>
</dbReference>
<comment type="function">
    <text evidence="1">Probable mitochondrial mRNA stabilization factor.</text>
</comment>
<keyword evidence="5 8" id="KW-0809">Transit peptide</keyword>
<feature type="region of interest" description="Disordered" evidence="9">
    <location>
        <begin position="65"/>
        <end position="95"/>
    </location>
</feature>
<feature type="compositionally biased region" description="Basic and acidic residues" evidence="9">
    <location>
        <begin position="795"/>
        <end position="817"/>
    </location>
</feature>
<evidence type="ECO:0000256" key="3">
    <source>
        <dbReference type="ARBA" id="ARBA00010787"/>
    </source>
</evidence>
<proteinExistence type="inferred from homology"/>
<dbReference type="GO" id="GO:0005743">
    <property type="term" value="C:mitochondrial inner membrane"/>
    <property type="evidence" value="ECO:0007669"/>
    <property type="project" value="UniProtKB-SubCell"/>
</dbReference>
<dbReference type="InterPro" id="IPR043519">
    <property type="entry name" value="NT_sf"/>
</dbReference>
<dbReference type="GO" id="GO:0048255">
    <property type="term" value="P:mRNA stabilization"/>
    <property type="evidence" value="ECO:0007669"/>
    <property type="project" value="TreeGrafter"/>
</dbReference>
<sequence>MVVSRAALAASSCTHCRSPILKLVPLALAPAPATAAILRCLRYAPPVTYRHLAQSRRTVRCFATSSRYTEPQEPAHTPSTLNESSQAVGETTQETTVKEDLVVEGDKIKQLEEEIAGNSDLDFLGEASEEALEDSPEVTSEETPWYLDVEAPRHSTHLFEQAPLPDLPPDPPTILRRLLTYAADDLGLDELKILDLREIDPPPALGPNLIMMFGTARSERHLHVSAGRLVRWLRSKHGVGANADGKLGPNQLKTKLRRKRKREALLGARGVRAREDEDDGIRTGWVCVNLGPVGQKKGKAVTVRDAEGRISGFGDESADLQTTVVLQMLTDAKREDLGLESLWQQILEKSRRQKAQFLADIEASLSKANKSTTSIPPADPRPIASPFGQRRYCTAMASQRRSFSQHTLGGSAVSESPSAEEFTALAAKPVLSDDEKVKLAHSLKYHPSAKLKTLTQLRRYLDRLPPDQQKAALEKSANERGSYVYLAKVAQEDLAPEDTFMHRQWLYLKAQEHGLSGYTFETIESLVDELCVSGIPLPSRNALLNLIQAAMWPAKSTPLRENLTVTLKLLRNVDARAAHQPLVTSDIITLLISSLSAHTNHESRSERNQVQLILFELLLRSNVRCPNQDELLSLLRVFSSQENWEMFWRVWSLPPLYGTYRSPKLYTFLFRQLAQTGHQANCQRALRRVIEELVLERPKIYLPRYPVLVDAAMECTRVADPTAEQVLDQIARYARNNEEEAPESLRQRANSEFVLLMSQLRQRDLIDTRGPKRGKYQTRPSLSLPMRNRHAWRRKERDDRRKKMKEMTETGQGKEEGAPSSWEIRGR</sequence>
<dbReference type="InterPro" id="IPR040152">
    <property type="entry name" value="Atp25"/>
</dbReference>
<keyword evidence="11" id="KW-1185">Reference proteome</keyword>
<keyword evidence="4 8" id="KW-0999">Mitochondrion inner membrane</keyword>
<evidence type="ECO:0000256" key="8">
    <source>
        <dbReference type="RuleBase" id="RU367062"/>
    </source>
</evidence>
<keyword evidence="7 8" id="KW-0472">Membrane</keyword>
<evidence type="ECO:0000256" key="6">
    <source>
        <dbReference type="ARBA" id="ARBA00023128"/>
    </source>
</evidence>
<gene>
    <name evidence="10" type="ORF">MKZ38_008122</name>
</gene>
<evidence type="ECO:0000256" key="7">
    <source>
        <dbReference type="ARBA" id="ARBA00023136"/>
    </source>
</evidence>
<organism evidence="10 11">
    <name type="scientific">Zalerion maritima</name>
    <dbReference type="NCBI Taxonomy" id="339359"/>
    <lineage>
        <taxon>Eukaryota</taxon>
        <taxon>Fungi</taxon>
        <taxon>Dikarya</taxon>
        <taxon>Ascomycota</taxon>
        <taxon>Pezizomycotina</taxon>
        <taxon>Sordariomycetes</taxon>
        <taxon>Lulworthiomycetidae</taxon>
        <taxon>Lulworthiales</taxon>
        <taxon>Lulworthiaceae</taxon>
        <taxon>Zalerion</taxon>
    </lineage>
</organism>
<dbReference type="PANTHER" id="PTHR28087:SF1">
    <property type="entry name" value="ATPASE SYNTHESIS PROTEIN 25, MITOCHONDRIAL"/>
    <property type="match status" value="1"/>
</dbReference>
<dbReference type="Proteomes" id="UP001201980">
    <property type="component" value="Unassembled WGS sequence"/>
</dbReference>
<dbReference type="AlphaFoldDB" id="A0AAD5WMM9"/>
<evidence type="ECO:0000313" key="11">
    <source>
        <dbReference type="Proteomes" id="UP001201980"/>
    </source>
</evidence>
<dbReference type="EMBL" id="JAKWBI020000550">
    <property type="protein sequence ID" value="KAJ2893918.1"/>
    <property type="molecule type" value="Genomic_DNA"/>
</dbReference>
<evidence type="ECO:0000256" key="2">
    <source>
        <dbReference type="ARBA" id="ARBA00004443"/>
    </source>
</evidence>
<evidence type="ECO:0000256" key="4">
    <source>
        <dbReference type="ARBA" id="ARBA00022792"/>
    </source>
</evidence>
<comment type="subcellular location">
    <subcellularLocation>
        <location evidence="2 8">Mitochondrion inner membrane</location>
        <topology evidence="2 8">Peripheral membrane protein</topology>
        <orientation evidence="2 8">Matrix side</orientation>
    </subcellularLocation>
</comment>
<reference evidence="10" key="1">
    <citation type="submission" date="2022-07" db="EMBL/GenBank/DDBJ databases">
        <title>Draft genome sequence of Zalerion maritima ATCC 34329, a (micro)plastics degrading marine fungus.</title>
        <authorList>
            <person name="Paco A."/>
            <person name="Goncalves M.F.M."/>
            <person name="Rocha-Santos T.A.P."/>
            <person name="Alves A."/>
        </authorList>
    </citation>
    <scope>NUCLEOTIDE SEQUENCE</scope>
    <source>
        <strain evidence="10">ATCC 34329</strain>
    </source>
</reference>
<evidence type="ECO:0000256" key="1">
    <source>
        <dbReference type="ARBA" id="ARBA00003470"/>
    </source>
</evidence>
<evidence type="ECO:0000256" key="5">
    <source>
        <dbReference type="ARBA" id="ARBA00022946"/>
    </source>
</evidence>
<dbReference type="Gene3D" id="3.30.460.10">
    <property type="entry name" value="Beta Polymerase, domain 2"/>
    <property type="match status" value="1"/>
</dbReference>
<feature type="region of interest" description="Disordered" evidence="9">
    <location>
        <begin position="766"/>
        <end position="827"/>
    </location>
</feature>
<dbReference type="PANTHER" id="PTHR28087">
    <property type="entry name" value="ATPASE SYNTHESIS PROTEIN 25, MITOCHONDRIAL"/>
    <property type="match status" value="1"/>
</dbReference>
<evidence type="ECO:0000313" key="10">
    <source>
        <dbReference type="EMBL" id="KAJ2893918.1"/>
    </source>
</evidence>
<comment type="caution">
    <text evidence="10">The sequence shown here is derived from an EMBL/GenBank/DDBJ whole genome shotgun (WGS) entry which is preliminary data.</text>
</comment>
<comment type="function">
    <text evidence="8">Mitochondrial mRNA stabilization factor.</text>
</comment>
<comment type="similarity">
    <text evidence="3 8">Belongs to the ATP25 family.</text>
</comment>
<feature type="compositionally biased region" description="Polar residues" evidence="9">
    <location>
        <begin position="77"/>
        <end position="95"/>
    </location>
</feature>